<evidence type="ECO:0000313" key="2">
    <source>
        <dbReference type="Proteomes" id="UP001140293"/>
    </source>
</evidence>
<dbReference type="RefSeq" id="WP_264011437.1">
    <property type="nucleotide sequence ID" value="NZ_JACKSJ010000037.1"/>
</dbReference>
<evidence type="ECO:0000313" key="1">
    <source>
        <dbReference type="EMBL" id="MCV7169249.1"/>
    </source>
</evidence>
<reference evidence="1" key="1">
    <citation type="submission" date="2020-07" db="EMBL/GenBank/DDBJ databases">
        <authorList>
            <person name="Pettersson B.M.F."/>
            <person name="Behra P.R.K."/>
            <person name="Ramesh M."/>
            <person name="Das S."/>
            <person name="Dasgupta S."/>
            <person name="Kirsebom L.A."/>
        </authorList>
    </citation>
    <scope>NUCLEOTIDE SEQUENCE</scope>
    <source>
        <strain evidence="1">DSM 44615</strain>
    </source>
</reference>
<dbReference type="AlphaFoldDB" id="A0A9X2YLC7"/>
<protein>
    <submittedName>
        <fullName evidence="1">Uncharacterized protein</fullName>
    </submittedName>
</protein>
<comment type="caution">
    <text evidence="1">The sequence shown here is derived from an EMBL/GenBank/DDBJ whole genome shotgun (WGS) entry which is preliminary data.</text>
</comment>
<organism evidence="1 2">
    <name type="scientific">[Mycobacterium] manitobense</name>
    <dbReference type="NCBI Taxonomy" id="190147"/>
    <lineage>
        <taxon>Bacteria</taxon>
        <taxon>Bacillati</taxon>
        <taxon>Actinomycetota</taxon>
        <taxon>Actinomycetes</taxon>
        <taxon>Mycobacteriales</taxon>
        <taxon>Mycobacteriaceae</taxon>
        <taxon>Mycolicibacterium</taxon>
    </lineage>
</organism>
<reference evidence="1" key="2">
    <citation type="journal article" date="2022" name="BMC Genomics">
        <title>Comparative genome analysis of mycobacteria focusing on tRNA and non-coding RNA.</title>
        <authorList>
            <person name="Behra P.R.K."/>
            <person name="Pettersson B.M.F."/>
            <person name="Ramesh M."/>
            <person name="Das S."/>
            <person name="Dasgupta S."/>
            <person name="Kirsebom L.A."/>
        </authorList>
    </citation>
    <scope>NUCLEOTIDE SEQUENCE</scope>
    <source>
        <strain evidence="1">DSM 44615</strain>
    </source>
</reference>
<gene>
    <name evidence="1" type="ORF">H7I41_04830</name>
</gene>
<sequence length="83" mass="8607">MGLDALHIGALVLGVGAMDPAKLTCAGPSASGQRACAHSLAALVTRLPNTPAIVVNDIGDVLNINDLACELFSEFIIRDTWYG</sequence>
<name>A0A9X2YLC7_9MYCO</name>
<accession>A0A9X2YLC7</accession>
<dbReference type="EMBL" id="JACKSJ010000037">
    <property type="protein sequence ID" value="MCV7169249.1"/>
    <property type="molecule type" value="Genomic_DNA"/>
</dbReference>
<dbReference type="Proteomes" id="UP001140293">
    <property type="component" value="Unassembled WGS sequence"/>
</dbReference>
<proteinExistence type="predicted"/>
<keyword evidence="2" id="KW-1185">Reference proteome</keyword>